<keyword evidence="3" id="KW-1185">Reference proteome</keyword>
<feature type="region of interest" description="Disordered" evidence="1">
    <location>
        <begin position="1"/>
        <end position="39"/>
    </location>
</feature>
<gene>
    <name evidence="2" type="ORF">RCOM_0782760</name>
</gene>
<dbReference type="PANTHER" id="PTHR33872:SF7">
    <property type="entry name" value="OSJNBA0084K11.10-LIKE PROTEIN"/>
    <property type="match status" value="1"/>
</dbReference>
<protein>
    <submittedName>
        <fullName evidence="2">Uncharacterized protein</fullName>
    </submittedName>
</protein>
<reference evidence="3" key="1">
    <citation type="journal article" date="2010" name="Nat. Biotechnol.">
        <title>Draft genome sequence of the oilseed species Ricinus communis.</title>
        <authorList>
            <person name="Chan A.P."/>
            <person name="Crabtree J."/>
            <person name="Zhao Q."/>
            <person name="Lorenzi H."/>
            <person name="Orvis J."/>
            <person name="Puiu D."/>
            <person name="Melake-Berhan A."/>
            <person name="Jones K.M."/>
            <person name="Redman J."/>
            <person name="Chen G."/>
            <person name="Cahoon E.B."/>
            <person name="Gedil M."/>
            <person name="Stanke M."/>
            <person name="Haas B.J."/>
            <person name="Wortman J.R."/>
            <person name="Fraser-Liggett C.M."/>
            <person name="Ravel J."/>
            <person name="Rabinowicz P.D."/>
        </authorList>
    </citation>
    <scope>NUCLEOTIDE SEQUENCE [LARGE SCALE GENOMIC DNA]</scope>
    <source>
        <strain evidence="3">cv. Hale</strain>
    </source>
</reference>
<dbReference type="PANTHER" id="PTHR33872">
    <property type="entry name" value="DNA POLYMERASE EPSILON CATALYTIC SUBUNIT A"/>
    <property type="match status" value="1"/>
</dbReference>
<feature type="region of interest" description="Disordered" evidence="1">
    <location>
        <begin position="81"/>
        <end position="113"/>
    </location>
</feature>
<dbReference type="KEGG" id="rcu:8267702"/>
<evidence type="ECO:0000256" key="1">
    <source>
        <dbReference type="SAM" id="MobiDB-lite"/>
    </source>
</evidence>
<evidence type="ECO:0000313" key="3">
    <source>
        <dbReference type="Proteomes" id="UP000008311"/>
    </source>
</evidence>
<dbReference type="OrthoDB" id="1932217at2759"/>
<feature type="compositionally biased region" description="Pro residues" evidence="1">
    <location>
        <begin position="19"/>
        <end position="29"/>
    </location>
</feature>
<proteinExistence type="predicted"/>
<dbReference type="EMBL" id="EQ974221">
    <property type="protein sequence ID" value="EEF31745.1"/>
    <property type="molecule type" value="Genomic_DNA"/>
</dbReference>
<dbReference type="FunCoup" id="B9SXB8">
    <property type="interactions" value="232"/>
</dbReference>
<feature type="compositionally biased region" description="Basic and acidic residues" evidence="1">
    <location>
        <begin position="1"/>
        <end position="11"/>
    </location>
</feature>
<accession>B9SXB8</accession>
<evidence type="ECO:0000313" key="2">
    <source>
        <dbReference type="EMBL" id="EEF31745.1"/>
    </source>
</evidence>
<dbReference type="STRING" id="3988.B9SXB8"/>
<feature type="compositionally biased region" description="Basic and acidic residues" evidence="1">
    <location>
        <begin position="96"/>
        <end position="113"/>
    </location>
</feature>
<dbReference type="AlphaFoldDB" id="B9SXB8"/>
<dbReference type="Proteomes" id="UP000008311">
    <property type="component" value="Unassembled WGS sequence"/>
</dbReference>
<name>B9SXB8_RICCO</name>
<dbReference type="OMA" id="ERCTMFF"/>
<dbReference type="InParanoid" id="B9SXB8"/>
<organism evidence="2 3">
    <name type="scientific">Ricinus communis</name>
    <name type="common">Castor bean</name>
    <dbReference type="NCBI Taxonomy" id="3988"/>
    <lineage>
        <taxon>Eukaryota</taxon>
        <taxon>Viridiplantae</taxon>
        <taxon>Streptophyta</taxon>
        <taxon>Embryophyta</taxon>
        <taxon>Tracheophyta</taxon>
        <taxon>Spermatophyta</taxon>
        <taxon>Magnoliopsida</taxon>
        <taxon>eudicotyledons</taxon>
        <taxon>Gunneridae</taxon>
        <taxon>Pentapetalae</taxon>
        <taxon>rosids</taxon>
        <taxon>fabids</taxon>
        <taxon>Malpighiales</taxon>
        <taxon>Euphorbiaceae</taxon>
        <taxon>Acalyphoideae</taxon>
        <taxon>Acalypheae</taxon>
        <taxon>Ricinus</taxon>
    </lineage>
</organism>
<sequence length="171" mass="19987">MKQTKMERENGNTKSKWLIPPPPPPPPLPRFWTRKDGTESVTNQEIAKFWRKKRTEEEGHLLAAIKAAARIRARNLTEEDYRQFEDSLKDDDDDTKDSKLDKKSNATLNKDEENKEVRIGIKDWWTKSKYAYLNQPALETMDPPRRRNSNYIPNCFSFKPTALYPASLGVF</sequence>
<dbReference type="eggNOG" id="ENOG502S16S">
    <property type="taxonomic scope" value="Eukaryota"/>
</dbReference>